<dbReference type="InterPro" id="IPR052915">
    <property type="entry name" value="RtcB-like"/>
</dbReference>
<sequence length="412" mass="45224">MSNIIELEGKQVPIKMWTKFVPVEERAQQQLLNLSELPFIFKHLAVMPDVHWGMGATIGSVIATKGAIIPAAVGVDIGCGMIAQQTSLVAADLPDNLGALRSRIEAGIPHGRTDNGGANDRGAWGDEFAMGLDDVHREALLVLQQRLVAIVAKHPKLTKAAGKFTKHTGTLGSGNHFVEICLDEEQRVWVMLHSGSRGIGNTIGKYFIEKAKEEMNRFFVHLVDQDLAYLPEGSQYYDDYLQAVQWAQDFAALNRAVMLSATLKALHSTVAKPFTESTIAVNCHHNYVAMENHFDTNVLVTRKGAVRARVGDLAIIPGSMGAKSFIVEGLGNQESFCSCSHGAGRLLSRSAAVKQFSLEDHIRDTEGVECRKDKDVLDETPKAYKSIEDVMRSQDDLVKIKYTLKQILCVKG</sequence>
<evidence type="ECO:0000256" key="2">
    <source>
        <dbReference type="ARBA" id="ARBA00012726"/>
    </source>
</evidence>
<dbReference type="GO" id="GO:0006396">
    <property type="term" value="P:RNA processing"/>
    <property type="evidence" value="ECO:0007669"/>
    <property type="project" value="InterPro"/>
</dbReference>
<keyword evidence="3" id="KW-0436">Ligase</keyword>
<dbReference type="GO" id="GO:0003909">
    <property type="term" value="F:DNA ligase activity"/>
    <property type="evidence" value="ECO:0007669"/>
    <property type="project" value="TreeGrafter"/>
</dbReference>
<evidence type="ECO:0000256" key="6">
    <source>
        <dbReference type="ARBA" id="ARBA00023134"/>
    </source>
</evidence>
<dbReference type="PANTHER" id="PTHR43749">
    <property type="entry name" value="RNA-SPLICING LIGASE RTCB"/>
    <property type="match status" value="1"/>
</dbReference>
<proteinExistence type="predicted"/>
<dbReference type="SUPFAM" id="SSF103365">
    <property type="entry name" value="Hypothetical protein PH1602"/>
    <property type="match status" value="1"/>
</dbReference>
<dbReference type="Proteomes" id="UP000222079">
    <property type="component" value="Segment"/>
</dbReference>
<organism evidence="9 10">
    <name type="scientific">Erwinia phage vB_EamM_RAY</name>
    <dbReference type="NCBI Taxonomy" id="1815987"/>
    <lineage>
        <taxon>Viruses</taxon>
        <taxon>Duplodnaviria</taxon>
        <taxon>Heunggongvirae</taxon>
        <taxon>Uroviricota</taxon>
        <taxon>Caudoviricetes</taxon>
        <taxon>Chimalliviridae</taxon>
        <taxon>Agricanvirus</taxon>
        <taxon>Agricanvirus ray</taxon>
    </lineage>
</organism>
<comment type="catalytic activity">
    <reaction evidence="8">
        <text>a 3'-end 3'-phospho-ribonucleotide-RNA + a 5'-end dephospho-ribonucleoside-RNA + GTP = a ribonucleotidyl-ribonucleotide-RNA + GMP + diphosphate</text>
        <dbReference type="Rhea" id="RHEA:68076"/>
        <dbReference type="Rhea" id="RHEA-COMP:10463"/>
        <dbReference type="Rhea" id="RHEA-COMP:13936"/>
        <dbReference type="Rhea" id="RHEA-COMP:17355"/>
        <dbReference type="ChEBI" id="CHEBI:33019"/>
        <dbReference type="ChEBI" id="CHEBI:37565"/>
        <dbReference type="ChEBI" id="CHEBI:58115"/>
        <dbReference type="ChEBI" id="CHEBI:83062"/>
        <dbReference type="ChEBI" id="CHEBI:138284"/>
        <dbReference type="ChEBI" id="CHEBI:173118"/>
        <dbReference type="EC" id="6.5.1.8"/>
    </reaction>
</comment>
<evidence type="ECO:0000256" key="5">
    <source>
        <dbReference type="ARBA" id="ARBA00022741"/>
    </source>
</evidence>
<protein>
    <recommendedName>
        <fullName evidence="2">3'-phosphate/5'-hydroxy nucleic acid ligase</fullName>
        <ecNumber evidence="2">6.5.1.8</ecNumber>
    </recommendedName>
</protein>
<dbReference type="PANTHER" id="PTHR43749:SF2">
    <property type="entry name" value="RNA-SPLICING LIGASE RTCB"/>
    <property type="match status" value="1"/>
</dbReference>
<evidence type="ECO:0000313" key="10">
    <source>
        <dbReference type="Proteomes" id="UP000222079"/>
    </source>
</evidence>
<dbReference type="GO" id="GO:0170057">
    <property type="term" value="F:RNA ligase (GTP) activity"/>
    <property type="evidence" value="ECO:0007669"/>
    <property type="project" value="UniProtKB-EC"/>
</dbReference>
<evidence type="ECO:0000256" key="4">
    <source>
        <dbReference type="ARBA" id="ARBA00022723"/>
    </source>
</evidence>
<gene>
    <name evidence="9" type="ORF">RAY_48</name>
</gene>
<dbReference type="GO" id="GO:0006281">
    <property type="term" value="P:DNA repair"/>
    <property type="evidence" value="ECO:0007669"/>
    <property type="project" value="TreeGrafter"/>
</dbReference>
<keyword evidence="5" id="KW-0547">Nucleotide-binding</keyword>
<dbReference type="Gene3D" id="3.90.1860.10">
    <property type="entry name" value="tRNA-splicing ligase RtcB"/>
    <property type="match status" value="1"/>
</dbReference>
<keyword evidence="6" id="KW-0342">GTP-binding</keyword>
<evidence type="ECO:0000256" key="8">
    <source>
        <dbReference type="ARBA" id="ARBA00047746"/>
    </source>
</evidence>
<keyword evidence="10" id="KW-1185">Reference proteome</keyword>
<dbReference type="GO" id="GO:0005525">
    <property type="term" value="F:GTP binding"/>
    <property type="evidence" value="ECO:0007669"/>
    <property type="project" value="UniProtKB-KW"/>
</dbReference>
<evidence type="ECO:0000313" key="9">
    <source>
        <dbReference type="EMBL" id="ANH51829.1"/>
    </source>
</evidence>
<dbReference type="InterPro" id="IPR001233">
    <property type="entry name" value="RtcB"/>
</dbReference>
<dbReference type="InterPro" id="IPR036025">
    <property type="entry name" value="RtcB-like_sf"/>
</dbReference>
<name>A0A173GEJ2_9CAUD</name>
<accession>A0A173GEJ2</accession>
<reference evidence="9 10" key="1">
    <citation type="submission" date="2016-03" db="EMBL/GenBank/DDBJ databases">
        <authorList>
            <person name="Sharma R."/>
            <person name="Esplin I.N.D."/>
            <person name="Berg J.A."/>
            <person name="Jensen G.L."/>
            <person name="Keele B.R."/>
            <person name="Ward M.E.H."/>
            <person name="Breakwell D.P."/>
            <person name="Hope S."/>
            <person name="Grose J.H."/>
        </authorList>
    </citation>
    <scope>NUCLEOTIDE SEQUENCE [LARGE SCALE GENOMIC DNA]</scope>
</reference>
<evidence type="ECO:0000256" key="3">
    <source>
        <dbReference type="ARBA" id="ARBA00022598"/>
    </source>
</evidence>
<evidence type="ECO:0000256" key="7">
    <source>
        <dbReference type="ARBA" id="ARBA00023211"/>
    </source>
</evidence>
<dbReference type="GO" id="GO:0030145">
    <property type="term" value="F:manganese ion binding"/>
    <property type="evidence" value="ECO:0007669"/>
    <property type="project" value="TreeGrafter"/>
</dbReference>
<dbReference type="Pfam" id="PF01139">
    <property type="entry name" value="RtcB"/>
    <property type="match status" value="1"/>
</dbReference>
<dbReference type="GO" id="GO:0042245">
    <property type="term" value="P:RNA repair"/>
    <property type="evidence" value="ECO:0007669"/>
    <property type="project" value="TreeGrafter"/>
</dbReference>
<evidence type="ECO:0000256" key="1">
    <source>
        <dbReference type="ARBA" id="ARBA00001936"/>
    </source>
</evidence>
<keyword evidence="7" id="KW-0464">Manganese</keyword>
<dbReference type="EC" id="6.5.1.8" evidence="2"/>
<comment type="cofactor">
    <cofactor evidence="1">
        <name>Mn(2+)</name>
        <dbReference type="ChEBI" id="CHEBI:29035"/>
    </cofactor>
</comment>
<keyword evidence="4" id="KW-0479">Metal-binding</keyword>
<dbReference type="EMBL" id="KU886224">
    <property type="protein sequence ID" value="ANH51829.1"/>
    <property type="molecule type" value="Genomic_DNA"/>
</dbReference>